<sequence length="207" mass="22981">MAQSSWYSLDYNKTEGDITATNEKFKGNARDQKVKEWKLKAVTEHLVFTAAYQLSRSKAVILGAPHKFTTNSGAPEEDPLPDQEHISCRLGGEKPSKDVASTENVHIYLKSLGSGNEKFDVAEIDGLRVRSKKKKSGSSALDTERSSGNYPLDPGAEEPGYAEASSSGTTSYTAATSSSGTREWEWDDYYKLYFKMVNSEKIWETQE</sequence>
<evidence type="ECO:0000256" key="1">
    <source>
        <dbReference type="SAM" id="MobiDB-lite"/>
    </source>
</evidence>
<feature type="compositionally biased region" description="Low complexity" evidence="1">
    <location>
        <begin position="161"/>
        <end position="181"/>
    </location>
</feature>
<evidence type="ECO:0000313" key="2">
    <source>
        <dbReference type="EMBL" id="KAG9228479.1"/>
    </source>
</evidence>
<proteinExistence type="predicted"/>
<dbReference type="OrthoDB" id="4736055at2759"/>
<reference evidence="2" key="1">
    <citation type="journal article" date="2021" name="IMA Fungus">
        <title>Genomic characterization of three marine fungi, including Emericellopsis atlantica sp. nov. with signatures of a generalist lifestyle and marine biomass degradation.</title>
        <authorList>
            <person name="Hagestad O.C."/>
            <person name="Hou L."/>
            <person name="Andersen J.H."/>
            <person name="Hansen E.H."/>
            <person name="Altermark B."/>
            <person name="Li C."/>
            <person name="Kuhnert E."/>
            <person name="Cox R.J."/>
            <person name="Crous P.W."/>
            <person name="Spatafora J.W."/>
            <person name="Lail K."/>
            <person name="Amirebrahimi M."/>
            <person name="Lipzen A."/>
            <person name="Pangilinan J."/>
            <person name="Andreopoulos W."/>
            <person name="Hayes R.D."/>
            <person name="Ng V."/>
            <person name="Grigoriev I.V."/>
            <person name="Jackson S.A."/>
            <person name="Sutton T.D.S."/>
            <person name="Dobson A.D.W."/>
            <person name="Rama T."/>
        </authorList>
    </citation>
    <scope>NUCLEOTIDE SEQUENCE</scope>
    <source>
        <strain evidence="2">TRa018bII</strain>
    </source>
</reference>
<name>A0A9P8BZL6_9HELO</name>
<gene>
    <name evidence="2" type="ORF">BJ875DRAFT_526648</name>
</gene>
<feature type="region of interest" description="Disordered" evidence="1">
    <location>
        <begin position="132"/>
        <end position="181"/>
    </location>
</feature>
<dbReference type="EMBL" id="MU251931">
    <property type="protein sequence ID" value="KAG9228479.1"/>
    <property type="molecule type" value="Genomic_DNA"/>
</dbReference>
<dbReference type="Proteomes" id="UP000824998">
    <property type="component" value="Unassembled WGS sequence"/>
</dbReference>
<accession>A0A9P8BZL6</accession>
<organism evidence="2 3">
    <name type="scientific">Amylocarpus encephaloides</name>
    <dbReference type="NCBI Taxonomy" id="45428"/>
    <lineage>
        <taxon>Eukaryota</taxon>
        <taxon>Fungi</taxon>
        <taxon>Dikarya</taxon>
        <taxon>Ascomycota</taxon>
        <taxon>Pezizomycotina</taxon>
        <taxon>Leotiomycetes</taxon>
        <taxon>Helotiales</taxon>
        <taxon>Helotiales incertae sedis</taxon>
        <taxon>Amylocarpus</taxon>
    </lineage>
</organism>
<protein>
    <submittedName>
        <fullName evidence="2">Uncharacterized protein</fullName>
    </submittedName>
</protein>
<evidence type="ECO:0000313" key="3">
    <source>
        <dbReference type="Proteomes" id="UP000824998"/>
    </source>
</evidence>
<dbReference type="AlphaFoldDB" id="A0A9P8BZL6"/>
<comment type="caution">
    <text evidence="2">The sequence shown here is derived from an EMBL/GenBank/DDBJ whole genome shotgun (WGS) entry which is preliminary data.</text>
</comment>
<keyword evidence="3" id="KW-1185">Reference proteome</keyword>